<keyword evidence="2" id="KW-1185">Reference proteome</keyword>
<sequence>MERVQISQPDPQMSSGALIHVPHYLGNLLFRVWKKMQETVQHTPLTLDPNTAVPCAGAFSLLPHVDYCF</sequence>
<dbReference type="EMBL" id="JAUYZG010000013">
    <property type="protein sequence ID" value="KAK2890585.1"/>
    <property type="molecule type" value="Genomic_DNA"/>
</dbReference>
<proteinExistence type="predicted"/>
<comment type="caution">
    <text evidence="1">The sequence shown here is derived from an EMBL/GenBank/DDBJ whole genome shotgun (WGS) entry which is preliminary data.</text>
</comment>
<organism evidence="1 2">
    <name type="scientific">Cirrhinus molitorella</name>
    <name type="common">mud carp</name>
    <dbReference type="NCBI Taxonomy" id="172907"/>
    <lineage>
        <taxon>Eukaryota</taxon>
        <taxon>Metazoa</taxon>
        <taxon>Chordata</taxon>
        <taxon>Craniata</taxon>
        <taxon>Vertebrata</taxon>
        <taxon>Euteleostomi</taxon>
        <taxon>Actinopterygii</taxon>
        <taxon>Neopterygii</taxon>
        <taxon>Teleostei</taxon>
        <taxon>Ostariophysi</taxon>
        <taxon>Cypriniformes</taxon>
        <taxon>Cyprinidae</taxon>
        <taxon>Labeoninae</taxon>
        <taxon>Labeonini</taxon>
        <taxon>Cirrhinus</taxon>
    </lineage>
</organism>
<evidence type="ECO:0000313" key="1">
    <source>
        <dbReference type="EMBL" id="KAK2890585.1"/>
    </source>
</evidence>
<dbReference type="Proteomes" id="UP001187343">
    <property type="component" value="Unassembled WGS sequence"/>
</dbReference>
<reference evidence="1" key="1">
    <citation type="submission" date="2023-08" db="EMBL/GenBank/DDBJ databases">
        <title>Chromosome-level Genome Assembly of mud carp (Cirrhinus molitorella).</title>
        <authorList>
            <person name="Liu H."/>
        </authorList>
    </citation>
    <scope>NUCLEOTIDE SEQUENCE</scope>
    <source>
        <strain evidence="1">Prfri</strain>
        <tissue evidence="1">Muscle</tissue>
    </source>
</reference>
<protein>
    <submittedName>
        <fullName evidence="1">Uncharacterized protein</fullName>
    </submittedName>
</protein>
<name>A0AA88PRR4_9TELE</name>
<dbReference type="AlphaFoldDB" id="A0AA88PRR4"/>
<evidence type="ECO:0000313" key="2">
    <source>
        <dbReference type="Proteomes" id="UP001187343"/>
    </source>
</evidence>
<gene>
    <name evidence="1" type="ORF">Q8A67_013228</name>
</gene>
<accession>A0AA88PRR4</accession>